<dbReference type="RefSeq" id="WP_003285680.1">
    <property type="nucleotide sequence ID" value="NZ_CP036186.1"/>
</dbReference>
<evidence type="ECO:0000256" key="1">
    <source>
        <dbReference type="ARBA" id="ARBA00023015"/>
    </source>
</evidence>
<evidence type="ECO:0000256" key="2">
    <source>
        <dbReference type="ARBA" id="ARBA00023125"/>
    </source>
</evidence>
<dbReference type="PANTHER" id="PTHR47506:SF1">
    <property type="entry name" value="HTH-TYPE TRANSCRIPTIONAL REGULATOR YJDC"/>
    <property type="match status" value="1"/>
</dbReference>
<evidence type="ECO:0000313" key="4">
    <source>
        <dbReference type="EMBL" id="PNF59621.1"/>
    </source>
</evidence>
<dbReference type="Gene3D" id="1.10.357.10">
    <property type="entry name" value="Tetracycline Repressor, domain 2"/>
    <property type="match status" value="1"/>
</dbReference>
<dbReference type="AlphaFoldDB" id="A0A2N8REX5"/>
<sequence>MGRKKTIDREALLDVAEGIVNRQGAAALTIDAVAKAAGITKGGVQYSFGSKDDLINAMFERWGKGYTEQFQRIAGDAPDALTAVRAHVEATRASDSGSHAKAASLMAALLQTPEHLVSTQAWYQERLAGLDTSTEEGRRARLAFFATEGIFTLRFFRLMDIGEEEWADVMSDIAALVRSDS</sequence>
<dbReference type="SUPFAM" id="SSF46689">
    <property type="entry name" value="Homeodomain-like"/>
    <property type="match status" value="1"/>
</dbReference>
<accession>A0A2N8REX5</accession>
<organism evidence="4 5">
    <name type="scientific">Stutzerimonas stutzeri</name>
    <name type="common">Pseudomonas stutzeri</name>
    <dbReference type="NCBI Taxonomy" id="316"/>
    <lineage>
        <taxon>Bacteria</taxon>
        <taxon>Pseudomonadati</taxon>
        <taxon>Pseudomonadota</taxon>
        <taxon>Gammaproteobacteria</taxon>
        <taxon>Pseudomonadales</taxon>
        <taxon>Pseudomonadaceae</taxon>
        <taxon>Stutzerimonas</taxon>
    </lineage>
</organism>
<dbReference type="PROSITE" id="PS50977">
    <property type="entry name" value="HTH_TETR_2"/>
    <property type="match status" value="1"/>
</dbReference>
<dbReference type="Pfam" id="PF17937">
    <property type="entry name" value="TetR_C_28"/>
    <property type="match status" value="1"/>
</dbReference>
<dbReference type="EMBL" id="POUM01000007">
    <property type="protein sequence ID" value="PNF59621.1"/>
    <property type="molecule type" value="Genomic_DNA"/>
</dbReference>
<dbReference type="PANTHER" id="PTHR47506">
    <property type="entry name" value="TRANSCRIPTIONAL REGULATORY PROTEIN"/>
    <property type="match status" value="1"/>
</dbReference>
<dbReference type="Proteomes" id="UP000236003">
    <property type="component" value="Unassembled WGS sequence"/>
</dbReference>
<dbReference type="GO" id="GO:0003677">
    <property type="term" value="F:DNA binding"/>
    <property type="evidence" value="ECO:0007669"/>
    <property type="project" value="UniProtKB-UniRule"/>
</dbReference>
<dbReference type="Pfam" id="PF00440">
    <property type="entry name" value="TetR_N"/>
    <property type="match status" value="1"/>
</dbReference>
<dbReference type="PRINTS" id="PR00455">
    <property type="entry name" value="HTHTETR"/>
</dbReference>
<evidence type="ECO:0000313" key="5">
    <source>
        <dbReference type="Proteomes" id="UP000236003"/>
    </source>
</evidence>
<keyword evidence="1" id="KW-0805">Transcription regulation</keyword>
<dbReference type="InterPro" id="IPR009057">
    <property type="entry name" value="Homeodomain-like_sf"/>
</dbReference>
<dbReference type="InterPro" id="IPR041479">
    <property type="entry name" value="TetR_CgmR_C"/>
</dbReference>
<name>A0A2N8REX5_STUST</name>
<gene>
    <name evidence="4" type="ORF">CXK99_09350</name>
</gene>
<dbReference type="InterPro" id="IPR001647">
    <property type="entry name" value="HTH_TetR"/>
</dbReference>
<keyword evidence="2" id="KW-0238">DNA-binding</keyword>
<comment type="caution">
    <text evidence="4">The sequence shown here is derived from an EMBL/GenBank/DDBJ whole genome shotgun (WGS) entry which is preliminary data.</text>
</comment>
<evidence type="ECO:0000256" key="3">
    <source>
        <dbReference type="ARBA" id="ARBA00023163"/>
    </source>
</evidence>
<keyword evidence="3" id="KW-0804">Transcription</keyword>
<reference evidence="4 5" key="1">
    <citation type="submission" date="2018-01" db="EMBL/GenBank/DDBJ databases">
        <title>Denitrification phenotypes of diverse strains of Pseudomonas stutzeri.</title>
        <authorList>
            <person name="Milligan D.A."/>
            <person name="Bergaust L."/>
            <person name="Bakken L.R."/>
            <person name="Frostegard A."/>
        </authorList>
    </citation>
    <scope>NUCLEOTIDE SEQUENCE [LARGE SCALE GENOMIC DNA]</scope>
    <source>
        <strain evidence="4 5">CCUG 44592</strain>
    </source>
</reference>
<protein>
    <submittedName>
        <fullName evidence="4">TetR/AcrR family transcriptional regulator</fullName>
    </submittedName>
</protein>
<proteinExistence type="predicted"/>